<reference evidence="2" key="2">
    <citation type="submission" date="2020-11" db="EMBL/GenBank/DDBJ databases">
        <authorList>
            <person name="McCartney M.A."/>
            <person name="Auch B."/>
            <person name="Kono T."/>
            <person name="Mallez S."/>
            <person name="Becker A."/>
            <person name="Gohl D.M."/>
            <person name="Silverstein K.A.T."/>
            <person name="Koren S."/>
            <person name="Bechman K.B."/>
            <person name="Herman A."/>
            <person name="Abrahante J.E."/>
            <person name="Garbe J."/>
        </authorList>
    </citation>
    <scope>NUCLEOTIDE SEQUENCE</scope>
    <source>
        <strain evidence="2">Duluth1</strain>
        <tissue evidence="2">Whole animal</tissue>
    </source>
</reference>
<dbReference type="AlphaFoldDB" id="A0A9D4EDG9"/>
<name>A0A9D4EDG9_DREPO</name>
<organism evidence="2 3">
    <name type="scientific">Dreissena polymorpha</name>
    <name type="common">Zebra mussel</name>
    <name type="synonym">Mytilus polymorpha</name>
    <dbReference type="NCBI Taxonomy" id="45954"/>
    <lineage>
        <taxon>Eukaryota</taxon>
        <taxon>Metazoa</taxon>
        <taxon>Spiralia</taxon>
        <taxon>Lophotrochozoa</taxon>
        <taxon>Mollusca</taxon>
        <taxon>Bivalvia</taxon>
        <taxon>Autobranchia</taxon>
        <taxon>Heteroconchia</taxon>
        <taxon>Euheterodonta</taxon>
        <taxon>Imparidentia</taxon>
        <taxon>Neoheterodontei</taxon>
        <taxon>Myida</taxon>
        <taxon>Dreissenoidea</taxon>
        <taxon>Dreissenidae</taxon>
        <taxon>Dreissena</taxon>
    </lineage>
</organism>
<evidence type="ECO:0000313" key="2">
    <source>
        <dbReference type="EMBL" id="KAH3778584.1"/>
    </source>
</evidence>
<accession>A0A9D4EDG9</accession>
<evidence type="ECO:0000256" key="1">
    <source>
        <dbReference type="SAM" id="MobiDB-lite"/>
    </source>
</evidence>
<keyword evidence="3" id="KW-1185">Reference proteome</keyword>
<dbReference type="EMBL" id="JAIWYP010000009">
    <property type="protein sequence ID" value="KAH3778584.1"/>
    <property type="molecule type" value="Genomic_DNA"/>
</dbReference>
<protein>
    <submittedName>
        <fullName evidence="2">Uncharacterized protein</fullName>
    </submittedName>
</protein>
<feature type="compositionally biased region" description="Basic and acidic residues" evidence="1">
    <location>
        <begin position="1"/>
        <end position="10"/>
    </location>
</feature>
<evidence type="ECO:0000313" key="3">
    <source>
        <dbReference type="Proteomes" id="UP000828390"/>
    </source>
</evidence>
<dbReference type="Proteomes" id="UP000828390">
    <property type="component" value="Unassembled WGS sequence"/>
</dbReference>
<proteinExistence type="predicted"/>
<gene>
    <name evidence="2" type="ORF">DPMN_180053</name>
</gene>
<feature type="region of interest" description="Disordered" evidence="1">
    <location>
        <begin position="1"/>
        <end position="44"/>
    </location>
</feature>
<comment type="caution">
    <text evidence="2">The sequence shown here is derived from an EMBL/GenBank/DDBJ whole genome shotgun (WGS) entry which is preliminary data.</text>
</comment>
<sequence length="150" mass="16491">MEPSSGDKETSSGSEIHSIVTPKSGLEQVKIQKRVEPPDKDKHNSCSVVAMQDLSDLQLIKSPECIDNTYCKKTDSKVCSVNVTPVENSGNCIASESSCHTESNPEDSVNDKLNSIDLKNLDLKELTRLQKEDSILCVVRDWVESGIKPD</sequence>
<reference evidence="2" key="1">
    <citation type="journal article" date="2019" name="bioRxiv">
        <title>The Genome of the Zebra Mussel, Dreissena polymorpha: A Resource for Invasive Species Research.</title>
        <authorList>
            <person name="McCartney M.A."/>
            <person name="Auch B."/>
            <person name="Kono T."/>
            <person name="Mallez S."/>
            <person name="Zhang Y."/>
            <person name="Obille A."/>
            <person name="Becker A."/>
            <person name="Abrahante J.E."/>
            <person name="Garbe J."/>
            <person name="Badalamenti J.P."/>
            <person name="Herman A."/>
            <person name="Mangelson H."/>
            <person name="Liachko I."/>
            <person name="Sullivan S."/>
            <person name="Sone E.D."/>
            <person name="Koren S."/>
            <person name="Silverstein K.A.T."/>
            <person name="Beckman K.B."/>
            <person name="Gohl D.M."/>
        </authorList>
    </citation>
    <scope>NUCLEOTIDE SEQUENCE</scope>
    <source>
        <strain evidence="2">Duluth1</strain>
        <tissue evidence="2">Whole animal</tissue>
    </source>
</reference>
<feature type="compositionally biased region" description="Basic and acidic residues" evidence="1">
    <location>
        <begin position="33"/>
        <end position="44"/>
    </location>
</feature>